<keyword evidence="7" id="KW-1185">Reference proteome</keyword>
<dbReference type="InterPro" id="IPR013601">
    <property type="entry name" value="FAE1_typ3_polyketide_synth"/>
</dbReference>
<gene>
    <name evidence="6" type="ORF">OEZ85_010243</name>
</gene>
<dbReference type="EMBL" id="CP126209">
    <property type="protein sequence ID" value="WIA10031.1"/>
    <property type="molecule type" value="Genomic_DNA"/>
</dbReference>
<dbReference type="Proteomes" id="UP001244341">
    <property type="component" value="Chromosome 2b"/>
</dbReference>
<comment type="similarity">
    <text evidence="1">Belongs to the thiolase-like superfamily. Chalcone/stilbene synthases family.</text>
</comment>
<evidence type="ECO:0000256" key="3">
    <source>
        <dbReference type="ARBA" id="ARBA00022679"/>
    </source>
</evidence>
<dbReference type="InterPro" id="IPR012392">
    <property type="entry name" value="3-ktacl-CoA_syn"/>
</dbReference>
<dbReference type="Gene3D" id="3.40.47.10">
    <property type="match status" value="1"/>
</dbReference>
<evidence type="ECO:0000313" key="7">
    <source>
        <dbReference type="Proteomes" id="UP001244341"/>
    </source>
</evidence>
<protein>
    <recommendedName>
        <fullName evidence="2">very-long-chain 3-oxoacyl-CoA synthase</fullName>
        <ecNumber evidence="2">2.3.1.199</ecNumber>
    </recommendedName>
</protein>
<organism evidence="6 7">
    <name type="scientific">Tetradesmus obliquus</name>
    <name type="common">Green alga</name>
    <name type="synonym">Acutodesmus obliquus</name>
    <dbReference type="NCBI Taxonomy" id="3088"/>
    <lineage>
        <taxon>Eukaryota</taxon>
        <taxon>Viridiplantae</taxon>
        <taxon>Chlorophyta</taxon>
        <taxon>core chlorophytes</taxon>
        <taxon>Chlorophyceae</taxon>
        <taxon>CS clade</taxon>
        <taxon>Sphaeropleales</taxon>
        <taxon>Scenedesmaceae</taxon>
        <taxon>Tetradesmus</taxon>
    </lineage>
</organism>
<dbReference type="EC" id="2.3.1.199" evidence="2"/>
<name>A0ABY8TLP3_TETOB</name>
<sequence>MLAAVEQVLAKTGLKATDIDILVTTGSTFHPVPSLGCMLVNAFKMRRDVKSYHLGCMACAAGGLGINLLRDLLKANRSSIALFVPHENVTAGCYLGSDTSKFLANALFGMGAAALVLTNKRSLASRAKYKLLHSARAHVGQDDRVYRSMGIFEGDPAGDRIKYTADVPMAAASGIHAAVAMVAPKVLSCGQLAAAAKAAVLRRLKGPTAAPHYIPSFADSTIDHFLLHPGSHGLLKGFMKGLGLTVQHTLPSAAALRDYGNTSPSSTYYVLAYLESLVGISKGQKLMQVSVGTGVKAGVNVWQALRDIQEQHPAWQHLQGVPVTEADLPLPLRAVQGEDSHADTAQTLKSMGVMGPAASKDVDIAASG</sequence>
<evidence type="ECO:0000259" key="5">
    <source>
        <dbReference type="Pfam" id="PF08541"/>
    </source>
</evidence>
<dbReference type="InterPro" id="IPR016039">
    <property type="entry name" value="Thiolase-like"/>
</dbReference>
<accession>A0ABY8TLP3</accession>
<reference evidence="6 7" key="1">
    <citation type="submission" date="2023-05" db="EMBL/GenBank/DDBJ databases">
        <title>A 100% complete, gapless, phased diploid assembly of the Scenedesmus obliquus UTEX 3031 genome.</title>
        <authorList>
            <person name="Biondi T.C."/>
            <person name="Hanschen E.R."/>
            <person name="Kwon T."/>
            <person name="Eng W."/>
            <person name="Kruse C.P.S."/>
            <person name="Koehler S.I."/>
            <person name="Kunde Y."/>
            <person name="Gleasner C.D."/>
            <person name="You Mak K.T."/>
            <person name="Polle J."/>
            <person name="Hovde B.T."/>
            <person name="Starkenburg S.R."/>
        </authorList>
    </citation>
    <scope>NUCLEOTIDE SEQUENCE [LARGE SCALE GENOMIC DNA]</scope>
    <source>
        <strain evidence="6 7">DOE0152z</strain>
    </source>
</reference>
<dbReference type="Pfam" id="PF08392">
    <property type="entry name" value="FAE1_CUT1_RppA"/>
    <property type="match status" value="1"/>
</dbReference>
<dbReference type="SUPFAM" id="SSF53901">
    <property type="entry name" value="Thiolase-like"/>
    <property type="match status" value="2"/>
</dbReference>
<keyword evidence="3" id="KW-0808">Transferase</keyword>
<evidence type="ECO:0000256" key="2">
    <source>
        <dbReference type="ARBA" id="ARBA00012307"/>
    </source>
</evidence>
<evidence type="ECO:0000256" key="1">
    <source>
        <dbReference type="ARBA" id="ARBA00005531"/>
    </source>
</evidence>
<dbReference type="Pfam" id="PF08541">
    <property type="entry name" value="ACP_syn_III_C"/>
    <property type="match status" value="1"/>
</dbReference>
<proteinExistence type="inferred from homology"/>
<dbReference type="PANTHER" id="PTHR31561">
    <property type="entry name" value="3-KETOACYL-COA SYNTHASE"/>
    <property type="match status" value="1"/>
</dbReference>
<feature type="domain" description="FAE" evidence="4">
    <location>
        <begin position="1"/>
        <end position="196"/>
    </location>
</feature>
<dbReference type="InterPro" id="IPR013747">
    <property type="entry name" value="ACP_syn_III_C"/>
</dbReference>
<feature type="domain" description="Beta-ketoacyl-[acyl-carrier-protein] synthase III C-terminal" evidence="5">
    <location>
        <begin position="220"/>
        <end position="302"/>
    </location>
</feature>
<evidence type="ECO:0000313" key="6">
    <source>
        <dbReference type="EMBL" id="WIA10031.1"/>
    </source>
</evidence>
<evidence type="ECO:0000259" key="4">
    <source>
        <dbReference type="Pfam" id="PF08392"/>
    </source>
</evidence>